<evidence type="ECO:0000256" key="6">
    <source>
        <dbReference type="ARBA" id="ARBA00023180"/>
    </source>
</evidence>
<name>A0A6G1SNC4_9ACAR</name>
<organism evidence="9">
    <name type="scientific">Aceria tosichella</name>
    <name type="common">wheat curl mite</name>
    <dbReference type="NCBI Taxonomy" id="561515"/>
    <lineage>
        <taxon>Eukaryota</taxon>
        <taxon>Metazoa</taxon>
        <taxon>Ecdysozoa</taxon>
        <taxon>Arthropoda</taxon>
        <taxon>Chelicerata</taxon>
        <taxon>Arachnida</taxon>
        <taxon>Acari</taxon>
        <taxon>Acariformes</taxon>
        <taxon>Trombidiformes</taxon>
        <taxon>Prostigmata</taxon>
        <taxon>Eupodina</taxon>
        <taxon>Eriophyoidea</taxon>
        <taxon>Eriophyidae</taxon>
        <taxon>Eriophyinae</taxon>
        <taxon>Aceriini</taxon>
        <taxon>Aceria</taxon>
    </lineage>
</organism>
<proteinExistence type="inferred from homology"/>
<evidence type="ECO:0000256" key="1">
    <source>
        <dbReference type="ARBA" id="ARBA00004479"/>
    </source>
</evidence>
<dbReference type="SUPFAM" id="SSF69318">
    <property type="entry name" value="Integrin alpha N-terminal domain"/>
    <property type="match status" value="1"/>
</dbReference>
<dbReference type="InterPro" id="IPR057089">
    <property type="entry name" value="C2_TIP"/>
</dbReference>
<dbReference type="GO" id="GO:0005886">
    <property type="term" value="C:plasma membrane"/>
    <property type="evidence" value="ECO:0007669"/>
    <property type="project" value="TreeGrafter"/>
</dbReference>
<evidence type="ECO:0000256" key="5">
    <source>
        <dbReference type="ARBA" id="ARBA00023136"/>
    </source>
</evidence>
<dbReference type="PANTHER" id="PTHR13412:SF0">
    <property type="entry name" value="T-CELL IMMUNOMODULATORY PROTEIN"/>
    <property type="match status" value="1"/>
</dbReference>
<dbReference type="AlphaFoldDB" id="A0A6G1SNC4"/>
<dbReference type="EMBL" id="GGYP01006632">
    <property type="protein sequence ID" value="MDE51403.1"/>
    <property type="molecule type" value="Transcribed_RNA"/>
</dbReference>
<reference evidence="9" key="1">
    <citation type="submission" date="2018-10" db="EMBL/GenBank/DDBJ databases">
        <title>Transcriptome assembly of Aceria tosichella (Wheat curl mite) Type 2.</title>
        <authorList>
            <person name="Scully E.D."/>
            <person name="Geib S.M."/>
            <person name="Palmer N.A."/>
            <person name="Gupta A.K."/>
            <person name="Sarath G."/>
            <person name="Tatineni S."/>
        </authorList>
    </citation>
    <scope>NUCLEOTIDE SEQUENCE</scope>
    <source>
        <strain evidence="9">LincolnNE</strain>
    </source>
</reference>
<dbReference type="InterPro" id="IPR028994">
    <property type="entry name" value="Integrin_alpha_N"/>
</dbReference>
<dbReference type="InterPro" id="IPR024881">
    <property type="entry name" value="Tip"/>
</dbReference>
<evidence type="ECO:0000256" key="3">
    <source>
        <dbReference type="ARBA" id="ARBA00022692"/>
    </source>
</evidence>
<sequence>MTVTSSLNSIDHHHLKSTCSSGAIIQLSQFTMKRRKKSTQLPSIGASPLNLLLVLHLLISLIHISYCSITFNGIPAAFGDLDLNKRTDIVVIGDDGTRIDLYLQHQRQVQPALELGFSCKTDKPIVQVYLADIDGDGNPNLLPLILVDNNRYQLKSLKVKSLEQNPPFATKLQPNAIYSLALNSENTGSNISNNSMAESLPLKREPPNCELTDLGMEMRSQPLLFDLEGDLRTDFMGLDNESVVSVWTPPKPGSGSEVFEKMPQKHWSFIKKEFFSEIHSNSFIDVNHDNAADIVLSSGVNVAYLFSDPDPSKSFRKISKEFSLDDKYHEYGQSSLADINADGTIDHIIPRCHRSTKKCEIIILIDHSHNEVIFKFDNYTGGGDKSKYFDYRLEVHEFATNYKFPITLRASDLDGDGYTDFVAVAKNYLDSKNKVIYLRNIPDPDTSKQDGSPGATRFMTRTFDIQEIHFDNANQNIHLVTLFDINEDGKVDMLIGASESDSKPHDMNVTAKMNSQMVDACFMKVLVTNGFCSDEAGSNGQSARGPFICFELSQNDGKKMQGCAGQLAQSSHFALQQPYVIFGLGQTPHFVETLNVSIPGFGPDRRVRTRVLEQIVPDAQVIIIPKQKDNPNSWDYKMFLSPMSDLVFSTLIALAGLCLLILFIIFILHRQETKEDAAEHEEYKRHWPESR</sequence>
<keyword evidence="4 7" id="KW-1133">Transmembrane helix</keyword>
<dbReference type="PANTHER" id="PTHR13412">
    <property type="entry name" value="T-CELL IMMUNOMODULATORY PROTEIN HOMOLOG"/>
    <property type="match status" value="1"/>
</dbReference>
<evidence type="ECO:0000256" key="7">
    <source>
        <dbReference type="SAM" id="Phobius"/>
    </source>
</evidence>
<gene>
    <name evidence="9" type="primary">ITFG1</name>
    <name evidence="9" type="ORF">g.19046</name>
</gene>
<evidence type="ECO:0000256" key="4">
    <source>
        <dbReference type="ARBA" id="ARBA00022989"/>
    </source>
</evidence>
<evidence type="ECO:0000256" key="2">
    <source>
        <dbReference type="ARBA" id="ARBA00006496"/>
    </source>
</evidence>
<feature type="transmembrane region" description="Helical" evidence="7">
    <location>
        <begin position="646"/>
        <end position="668"/>
    </location>
</feature>
<comment type="subcellular location">
    <subcellularLocation>
        <location evidence="1">Membrane</location>
        <topology evidence="1">Single-pass type I membrane protein</topology>
    </subcellularLocation>
</comment>
<protein>
    <submittedName>
        <fullName evidence="9">T-cell immunomodulatory protein</fullName>
    </submittedName>
</protein>
<keyword evidence="6" id="KW-0325">Glycoprotein</keyword>
<evidence type="ECO:0000313" key="9">
    <source>
        <dbReference type="EMBL" id="MDE51403.1"/>
    </source>
</evidence>
<dbReference type="Gene3D" id="2.130.10.130">
    <property type="entry name" value="Integrin alpha, N-terminal"/>
    <property type="match status" value="1"/>
</dbReference>
<keyword evidence="3 7" id="KW-0812">Transmembrane</keyword>
<accession>A0A6G1SNC4</accession>
<keyword evidence="5 7" id="KW-0472">Membrane</keyword>
<evidence type="ECO:0000259" key="8">
    <source>
        <dbReference type="Pfam" id="PF23122"/>
    </source>
</evidence>
<feature type="transmembrane region" description="Helical" evidence="7">
    <location>
        <begin position="41"/>
        <end position="66"/>
    </location>
</feature>
<dbReference type="Pfam" id="PF23122">
    <property type="entry name" value="C2_ITFG1"/>
    <property type="match status" value="1"/>
</dbReference>
<feature type="domain" description="T-cell immunomodulatory protein TIP C2" evidence="8">
    <location>
        <begin position="540"/>
        <end position="639"/>
    </location>
</feature>
<comment type="similarity">
    <text evidence="2">Belongs to the TIP family.</text>
</comment>